<comment type="similarity">
    <text evidence="3">Belongs to the CND2 (condensin subunit 2) family.</text>
</comment>
<evidence type="ECO:0000256" key="8">
    <source>
        <dbReference type="ARBA" id="ARBA00022776"/>
    </source>
</evidence>
<keyword evidence="6" id="KW-0963">Cytoplasm</keyword>
<dbReference type="PANTHER" id="PTHR13108">
    <property type="entry name" value="CONDENSIN COMPLEX SUBUNIT 2"/>
    <property type="match status" value="1"/>
</dbReference>
<keyword evidence="7" id="KW-0132">Cell division</keyword>
<dbReference type="GO" id="GO:0000796">
    <property type="term" value="C:condensin complex"/>
    <property type="evidence" value="ECO:0007669"/>
    <property type="project" value="InterPro"/>
</dbReference>
<keyword evidence="10" id="KW-0131">Cell cycle</keyword>
<evidence type="ECO:0000256" key="2">
    <source>
        <dbReference type="ARBA" id="ARBA00004496"/>
    </source>
</evidence>
<accession>A0A7R8Z6X1</accession>
<evidence type="ECO:0000256" key="6">
    <source>
        <dbReference type="ARBA" id="ARBA00022490"/>
    </source>
</evidence>
<sequence length="200" mass="22760">MDQTKKRRALLTEKQLQDAMKAIADGMPVRSAALRFKIPRWTLRCHSAQPSISQLIQDKAVSRKRVSKHKDSLDSSSTTSDSFSLHDESSDNEDVLETSFKDILYTPEVKKKNTNKRRKSLNYQAIEEKVQPPTYDSTKVEGEIRFTEVFKELPSKLSATMIDNLSFPLAYIALLHLANEKCLLIVGDENLEDLMVSQDL</sequence>
<organism evidence="12">
    <name type="scientific">Timema douglasi</name>
    <name type="common">Walking stick</name>
    <dbReference type="NCBI Taxonomy" id="61478"/>
    <lineage>
        <taxon>Eukaryota</taxon>
        <taxon>Metazoa</taxon>
        <taxon>Ecdysozoa</taxon>
        <taxon>Arthropoda</taxon>
        <taxon>Hexapoda</taxon>
        <taxon>Insecta</taxon>
        <taxon>Pterygota</taxon>
        <taxon>Neoptera</taxon>
        <taxon>Polyneoptera</taxon>
        <taxon>Phasmatodea</taxon>
        <taxon>Timematodea</taxon>
        <taxon>Timematoidea</taxon>
        <taxon>Timematidae</taxon>
        <taxon>Timema</taxon>
    </lineage>
</organism>
<dbReference type="GO" id="GO:0005737">
    <property type="term" value="C:cytoplasm"/>
    <property type="evidence" value="ECO:0007669"/>
    <property type="project" value="UniProtKB-SubCell"/>
</dbReference>
<protein>
    <recommendedName>
        <fullName evidence="4">Condensin complex subunit 2</fullName>
    </recommendedName>
</protein>
<proteinExistence type="inferred from homology"/>
<dbReference type="GO" id="GO:0007076">
    <property type="term" value="P:mitotic chromosome condensation"/>
    <property type="evidence" value="ECO:0007669"/>
    <property type="project" value="InterPro"/>
</dbReference>
<keyword evidence="8" id="KW-0498">Mitosis</keyword>
<dbReference type="GO" id="GO:0051301">
    <property type="term" value="P:cell division"/>
    <property type="evidence" value="ECO:0007669"/>
    <property type="project" value="UniProtKB-KW"/>
</dbReference>
<keyword evidence="9" id="KW-0226">DNA condensation</keyword>
<dbReference type="Pfam" id="PF05786">
    <property type="entry name" value="Cnd2"/>
    <property type="match status" value="1"/>
</dbReference>
<dbReference type="Gene3D" id="1.10.10.60">
    <property type="entry name" value="Homeodomain-like"/>
    <property type="match status" value="1"/>
</dbReference>
<feature type="compositionally biased region" description="Low complexity" evidence="11">
    <location>
        <begin position="74"/>
        <end position="83"/>
    </location>
</feature>
<evidence type="ECO:0000256" key="3">
    <source>
        <dbReference type="ARBA" id="ARBA00009471"/>
    </source>
</evidence>
<evidence type="ECO:0000256" key="5">
    <source>
        <dbReference type="ARBA" id="ARBA00022454"/>
    </source>
</evidence>
<name>A0A7R8Z6X1_TIMDO</name>
<evidence type="ECO:0000256" key="1">
    <source>
        <dbReference type="ARBA" id="ARBA00004286"/>
    </source>
</evidence>
<gene>
    <name evidence="12" type="ORF">TDIB3V08_LOCUS4755</name>
</gene>
<reference evidence="12" key="1">
    <citation type="submission" date="2020-11" db="EMBL/GenBank/DDBJ databases">
        <authorList>
            <person name="Tran Van P."/>
        </authorList>
    </citation>
    <scope>NUCLEOTIDE SEQUENCE</scope>
</reference>
<dbReference type="EMBL" id="OA566207">
    <property type="protein sequence ID" value="CAD7198474.1"/>
    <property type="molecule type" value="Genomic_DNA"/>
</dbReference>
<dbReference type="AlphaFoldDB" id="A0A7R8Z6X1"/>
<dbReference type="PANTHER" id="PTHR13108:SF9">
    <property type="entry name" value="CONDENSIN COMPLEX SUBUNIT 2"/>
    <property type="match status" value="1"/>
</dbReference>
<evidence type="ECO:0000256" key="7">
    <source>
        <dbReference type="ARBA" id="ARBA00022618"/>
    </source>
</evidence>
<evidence type="ECO:0000313" key="12">
    <source>
        <dbReference type="EMBL" id="CAD7198474.1"/>
    </source>
</evidence>
<evidence type="ECO:0000256" key="4">
    <source>
        <dbReference type="ARBA" id="ARBA00016065"/>
    </source>
</evidence>
<evidence type="ECO:0000256" key="10">
    <source>
        <dbReference type="ARBA" id="ARBA00023306"/>
    </source>
</evidence>
<evidence type="ECO:0000256" key="9">
    <source>
        <dbReference type="ARBA" id="ARBA00023067"/>
    </source>
</evidence>
<dbReference type="GO" id="GO:0003682">
    <property type="term" value="F:chromatin binding"/>
    <property type="evidence" value="ECO:0007669"/>
    <property type="project" value="TreeGrafter"/>
</dbReference>
<keyword evidence="5" id="KW-0158">Chromosome</keyword>
<comment type="subcellular location">
    <subcellularLocation>
        <location evidence="1">Chromosome</location>
    </subcellularLocation>
    <subcellularLocation>
        <location evidence="2">Cytoplasm</location>
    </subcellularLocation>
</comment>
<feature type="region of interest" description="Disordered" evidence="11">
    <location>
        <begin position="63"/>
        <end position="89"/>
    </location>
</feature>
<dbReference type="InterPro" id="IPR022816">
    <property type="entry name" value="Condensin_barren_su2"/>
</dbReference>
<evidence type="ECO:0000256" key="11">
    <source>
        <dbReference type="SAM" id="MobiDB-lite"/>
    </source>
</evidence>